<dbReference type="AlphaFoldDB" id="A0A645AUK6"/>
<organism evidence="1">
    <name type="scientific">bioreactor metagenome</name>
    <dbReference type="NCBI Taxonomy" id="1076179"/>
    <lineage>
        <taxon>unclassified sequences</taxon>
        <taxon>metagenomes</taxon>
        <taxon>ecological metagenomes</taxon>
    </lineage>
</organism>
<evidence type="ECO:0000313" key="1">
    <source>
        <dbReference type="EMBL" id="MPM56810.1"/>
    </source>
</evidence>
<name>A0A645AUK6_9ZZZZ</name>
<reference evidence="1" key="1">
    <citation type="submission" date="2019-08" db="EMBL/GenBank/DDBJ databases">
        <authorList>
            <person name="Kucharzyk K."/>
            <person name="Murdoch R.W."/>
            <person name="Higgins S."/>
            <person name="Loffler F."/>
        </authorList>
    </citation>
    <scope>NUCLEOTIDE SEQUENCE</scope>
</reference>
<protein>
    <submittedName>
        <fullName evidence="1">Uncharacterized protein</fullName>
    </submittedName>
</protein>
<proteinExistence type="predicted"/>
<accession>A0A645AUK6</accession>
<sequence length="78" mass="8026">MGSPGVSNIISGYSGAIRPFCSGFDLEGDLSLGIIPSVGAVSQQRIDFAIEHVVEIRGLEHGHAGIVLLSKGHSVVAV</sequence>
<dbReference type="EMBL" id="VSSQ01015940">
    <property type="protein sequence ID" value="MPM56810.1"/>
    <property type="molecule type" value="Genomic_DNA"/>
</dbReference>
<gene>
    <name evidence="1" type="ORF">SDC9_103625</name>
</gene>
<comment type="caution">
    <text evidence="1">The sequence shown here is derived from an EMBL/GenBank/DDBJ whole genome shotgun (WGS) entry which is preliminary data.</text>
</comment>